<gene>
    <name evidence="2" type="ORF">SPSK_06773</name>
</gene>
<feature type="compositionally biased region" description="Polar residues" evidence="1">
    <location>
        <begin position="71"/>
        <end position="86"/>
    </location>
</feature>
<name>A0A0F2MML1_SPOSC</name>
<organism evidence="2 3">
    <name type="scientific">Sporothrix schenckii 1099-18</name>
    <dbReference type="NCBI Taxonomy" id="1397361"/>
    <lineage>
        <taxon>Eukaryota</taxon>
        <taxon>Fungi</taxon>
        <taxon>Dikarya</taxon>
        <taxon>Ascomycota</taxon>
        <taxon>Pezizomycotina</taxon>
        <taxon>Sordariomycetes</taxon>
        <taxon>Sordariomycetidae</taxon>
        <taxon>Ophiostomatales</taxon>
        <taxon>Ophiostomataceae</taxon>
        <taxon>Sporothrix</taxon>
    </lineage>
</organism>
<reference evidence="2 3" key="2">
    <citation type="journal article" date="2015" name="Eukaryot. Cell">
        <title>Asexual propagation of a virulent clone complex in a human and feline outbreak of sporotrichosis.</title>
        <authorList>
            <person name="Teixeira Mde M."/>
            <person name="Rodrigues A.M."/>
            <person name="Tsui C.K."/>
            <person name="de Almeida L.G."/>
            <person name="Van Diepeningen A.D."/>
            <person name="van den Ende B.G."/>
            <person name="Fernandes G.F."/>
            <person name="Kano R."/>
            <person name="Hamelin R.C."/>
            <person name="Lopes-Bezerra L.M."/>
            <person name="Vasconcelos A.T."/>
            <person name="de Hoog S."/>
            <person name="de Camargo Z.P."/>
            <person name="Felipe M.S."/>
        </authorList>
    </citation>
    <scope>NUCLEOTIDE SEQUENCE [LARGE SCALE GENOMIC DNA]</scope>
    <source>
        <strain evidence="2 3">1099-18</strain>
    </source>
</reference>
<dbReference type="GeneID" id="27668746"/>
<protein>
    <submittedName>
        <fullName evidence="2">Uncharacterized protein</fullName>
    </submittedName>
</protein>
<dbReference type="Proteomes" id="UP000033710">
    <property type="component" value="Unassembled WGS sequence"/>
</dbReference>
<reference evidence="2 3" key="1">
    <citation type="journal article" date="2014" name="BMC Genomics">
        <title>Comparative genomics of the major fungal agents of human and animal Sporotrichosis: Sporothrix schenckii and Sporothrix brasiliensis.</title>
        <authorList>
            <person name="Teixeira M.M."/>
            <person name="de Almeida L.G."/>
            <person name="Kubitschek-Barreira P."/>
            <person name="Alves F.L."/>
            <person name="Kioshima E.S."/>
            <person name="Abadio A.K."/>
            <person name="Fernandes L."/>
            <person name="Derengowski L.S."/>
            <person name="Ferreira K.S."/>
            <person name="Souza R.C."/>
            <person name="Ruiz J.C."/>
            <person name="de Andrade N.C."/>
            <person name="Paes H.C."/>
            <person name="Nicola A.M."/>
            <person name="Albuquerque P."/>
            <person name="Gerber A.L."/>
            <person name="Martins V.P."/>
            <person name="Peconick L.D."/>
            <person name="Neto A.V."/>
            <person name="Chaucanez C.B."/>
            <person name="Silva P.A."/>
            <person name="Cunha O.L."/>
            <person name="de Oliveira F.F."/>
            <person name="dos Santos T.C."/>
            <person name="Barros A.L."/>
            <person name="Soares M.A."/>
            <person name="de Oliveira L.M."/>
            <person name="Marini M.M."/>
            <person name="Villalobos-Duno H."/>
            <person name="Cunha M.M."/>
            <person name="de Hoog S."/>
            <person name="da Silveira J.F."/>
            <person name="Henrissat B."/>
            <person name="Nino-Vega G.A."/>
            <person name="Cisalpino P.S."/>
            <person name="Mora-Montes H.M."/>
            <person name="Almeida S.R."/>
            <person name="Stajich J.E."/>
            <person name="Lopes-Bezerra L.M."/>
            <person name="Vasconcelos A.T."/>
            <person name="Felipe M.S."/>
        </authorList>
    </citation>
    <scope>NUCLEOTIDE SEQUENCE [LARGE SCALE GENOMIC DNA]</scope>
    <source>
        <strain evidence="2 3">1099-18</strain>
    </source>
</reference>
<comment type="caution">
    <text evidence="2">The sequence shown here is derived from an EMBL/GenBank/DDBJ whole genome shotgun (WGS) entry which is preliminary data.</text>
</comment>
<dbReference type="VEuPathDB" id="FungiDB:SPSK_06773"/>
<feature type="region of interest" description="Disordered" evidence="1">
    <location>
        <begin position="1"/>
        <end position="86"/>
    </location>
</feature>
<evidence type="ECO:0000313" key="3">
    <source>
        <dbReference type="Proteomes" id="UP000033710"/>
    </source>
</evidence>
<dbReference type="AlphaFoldDB" id="A0A0F2MML1"/>
<evidence type="ECO:0000256" key="1">
    <source>
        <dbReference type="SAM" id="MobiDB-lite"/>
    </source>
</evidence>
<feature type="compositionally biased region" description="Basic and acidic residues" evidence="1">
    <location>
        <begin position="1"/>
        <end position="14"/>
    </location>
</feature>
<dbReference type="KEGG" id="ssck:SPSK_06773"/>
<proteinExistence type="predicted"/>
<accession>A0A0F2MML1</accession>
<dbReference type="RefSeq" id="XP_016592097.1">
    <property type="nucleotide sequence ID" value="XM_016733469.1"/>
</dbReference>
<dbReference type="EMBL" id="AXCR01000001">
    <property type="protein sequence ID" value="KJR89421.1"/>
    <property type="molecule type" value="Genomic_DNA"/>
</dbReference>
<evidence type="ECO:0000313" key="2">
    <source>
        <dbReference type="EMBL" id="KJR89421.1"/>
    </source>
</evidence>
<feature type="compositionally biased region" description="Basic and acidic residues" evidence="1">
    <location>
        <begin position="48"/>
        <end position="60"/>
    </location>
</feature>
<sequence length="86" mass="9666">MLVERGKEQGEKEMSGGANMCMGQSRQQRKARDSRQPLQQKNKGRNKVWYEKKDLERDGYRNVGKGRTGAISANSSFTRGSAMQVG</sequence>